<dbReference type="InterPro" id="IPR007050">
    <property type="entry name" value="HTH_bacterioopsin"/>
</dbReference>
<dbReference type="PANTHER" id="PTHR34236">
    <property type="entry name" value="DIMETHYL SULFOXIDE REDUCTASE TRANSCRIPTIONAL ACTIVATOR"/>
    <property type="match status" value="1"/>
</dbReference>
<dbReference type="RefSeq" id="WP_142980335.1">
    <property type="nucleotide sequence ID" value="NZ_RKLU01000005.1"/>
</dbReference>
<evidence type="ECO:0000313" key="5">
    <source>
        <dbReference type="EMBL" id="TQQ79299.1"/>
    </source>
</evidence>
<dbReference type="Pfam" id="PF04967">
    <property type="entry name" value="HTH_10"/>
    <property type="match status" value="1"/>
</dbReference>
<dbReference type="EMBL" id="RKLU01000005">
    <property type="protein sequence ID" value="TQQ79299.1"/>
    <property type="molecule type" value="Genomic_DNA"/>
</dbReference>
<evidence type="ECO:0000256" key="2">
    <source>
        <dbReference type="ARBA" id="ARBA00023163"/>
    </source>
</evidence>
<evidence type="ECO:0000313" key="6">
    <source>
        <dbReference type="Proteomes" id="UP000705823"/>
    </source>
</evidence>
<dbReference type="InterPro" id="IPR036388">
    <property type="entry name" value="WH-like_DNA-bd_sf"/>
</dbReference>
<organism evidence="5 6">
    <name type="scientific">Halonotius terrestris</name>
    <dbReference type="NCBI Taxonomy" id="2487750"/>
    <lineage>
        <taxon>Archaea</taxon>
        <taxon>Methanobacteriati</taxon>
        <taxon>Methanobacteriota</taxon>
        <taxon>Stenosarchaea group</taxon>
        <taxon>Halobacteria</taxon>
        <taxon>Halobacteriales</taxon>
        <taxon>Haloferacaceae</taxon>
        <taxon>Halonotius</taxon>
    </lineage>
</organism>
<evidence type="ECO:0000259" key="3">
    <source>
        <dbReference type="Pfam" id="PF04967"/>
    </source>
</evidence>
<sequence length="219" mass="24306">MSVIAELLVAAADFELGRILTVDGPSSIELESLIPTGRATVPLFWIHNSTRDSFVETIQSHPAVSAATAIDRFDDRTLFTLDWDATNDAVFRGITDHDGQLLSAVGTPETWEFELRFPTHEQLTEFAAHCEDKEVTLEVTRVYNPTKPDSGPWYGLSDPQREALTLAVEMGYYDIPRGCSTKELAAELGISDQAVTERLRRAIDTLVDHTLVVDDEPTE</sequence>
<reference evidence="5" key="1">
    <citation type="submission" date="2019-02" db="EMBL/GenBank/DDBJ databases">
        <title>Halonotius sp. a new haloarchaeum isolated from saline soil.</title>
        <authorList>
            <person name="Duran-Viseras A."/>
            <person name="Sanchez-Porro C."/>
            <person name="Ventosa A."/>
        </authorList>
    </citation>
    <scope>NUCLEOTIDE SEQUENCE</scope>
    <source>
        <strain evidence="5">F15B</strain>
    </source>
</reference>
<dbReference type="InterPro" id="IPR031803">
    <property type="entry name" value="BAT_GAF/HTH-assoc"/>
</dbReference>
<proteinExistence type="predicted"/>
<dbReference type="InterPro" id="IPR013324">
    <property type="entry name" value="RNA_pol_sigma_r3/r4-like"/>
</dbReference>
<keyword evidence="1" id="KW-0805">Transcription regulation</keyword>
<keyword evidence="6" id="KW-1185">Reference proteome</keyword>
<dbReference type="PANTHER" id="PTHR34236:SF1">
    <property type="entry name" value="DIMETHYL SULFOXIDE REDUCTASE TRANSCRIPTIONAL ACTIVATOR"/>
    <property type="match status" value="1"/>
</dbReference>
<dbReference type="SUPFAM" id="SSF88659">
    <property type="entry name" value="Sigma3 and sigma4 domains of RNA polymerase sigma factors"/>
    <property type="match status" value="1"/>
</dbReference>
<dbReference type="Proteomes" id="UP000705823">
    <property type="component" value="Unassembled WGS sequence"/>
</dbReference>
<feature type="domain" description="Bacterioopsin transcriptional activator GAF and HTH associated" evidence="4">
    <location>
        <begin position="26"/>
        <end position="140"/>
    </location>
</feature>
<gene>
    <name evidence="5" type="ORF">EGH24_11755</name>
</gene>
<dbReference type="Pfam" id="PF15915">
    <property type="entry name" value="BAT"/>
    <property type="match status" value="1"/>
</dbReference>
<feature type="domain" description="HTH bat-type" evidence="3">
    <location>
        <begin position="156"/>
        <end position="207"/>
    </location>
</feature>
<dbReference type="Gene3D" id="1.10.10.10">
    <property type="entry name" value="Winged helix-like DNA-binding domain superfamily/Winged helix DNA-binding domain"/>
    <property type="match status" value="1"/>
</dbReference>
<evidence type="ECO:0000259" key="4">
    <source>
        <dbReference type="Pfam" id="PF15915"/>
    </source>
</evidence>
<accession>A0A8J8TAS3</accession>
<keyword evidence="2" id="KW-0804">Transcription</keyword>
<name>A0A8J8TAS3_9EURY</name>
<evidence type="ECO:0000256" key="1">
    <source>
        <dbReference type="ARBA" id="ARBA00023015"/>
    </source>
</evidence>
<dbReference type="AlphaFoldDB" id="A0A8J8TAS3"/>
<comment type="caution">
    <text evidence="5">The sequence shown here is derived from an EMBL/GenBank/DDBJ whole genome shotgun (WGS) entry which is preliminary data.</text>
</comment>
<protein>
    <submittedName>
        <fullName evidence="5">Helix-turn-helix domain-containing protein</fullName>
    </submittedName>
</protein>
<dbReference type="OrthoDB" id="156233at2157"/>